<feature type="compositionally biased region" description="Gly residues" evidence="8">
    <location>
        <begin position="45"/>
        <end position="57"/>
    </location>
</feature>
<dbReference type="AlphaFoldDB" id="A0A5E5BR34"/>
<evidence type="ECO:0000259" key="10">
    <source>
        <dbReference type="PROSITE" id="PS50850"/>
    </source>
</evidence>
<evidence type="ECO:0000256" key="2">
    <source>
        <dbReference type="ARBA" id="ARBA00008537"/>
    </source>
</evidence>
<feature type="transmembrane region" description="Helical" evidence="9">
    <location>
        <begin position="225"/>
        <end position="246"/>
    </location>
</feature>
<keyword evidence="7 9" id="KW-0472">Membrane</keyword>
<feature type="transmembrane region" description="Helical" evidence="9">
    <location>
        <begin position="140"/>
        <end position="159"/>
    </location>
</feature>
<evidence type="ECO:0000313" key="12">
    <source>
        <dbReference type="Proteomes" id="UP000382040"/>
    </source>
</evidence>
<dbReference type="EMBL" id="CABPST010000006">
    <property type="protein sequence ID" value="VVE88781.1"/>
    <property type="molecule type" value="Genomic_DNA"/>
</dbReference>
<dbReference type="GO" id="GO:0022857">
    <property type="term" value="F:transmembrane transporter activity"/>
    <property type="evidence" value="ECO:0007669"/>
    <property type="project" value="InterPro"/>
</dbReference>
<evidence type="ECO:0000256" key="9">
    <source>
        <dbReference type="SAM" id="Phobius"/>
    </source>
</evidence>
<feature type="transmembrane region" description="Helical" evidence="9">
    <location>
        <begin position="292"/>
        <end position="311"/>
    </location>
</feature>
<protein>
    <submittedName>
        <fullName evidence="11">EmrB/QacA subfamily drug resistance transporter</fullName>
    </submittedName>
</protein>
<feature type="transmembrane region" description="Helical" evidence="9">
    <location>
        <begin position="72"/>
        <end position="91"/>
    </location>
</feature>
<dbReference type="Pfam" id="PF07690">
    <property type="entry name" value="MFS_1"/>
    <property type="match status" value="1"/>
</dbReference>
<evidence type="ECO:0000256" key="5">
    <source>
        <dbReference type="ARBA" id="ARBA00022692"/>
    </source>
</evidence>
<dbReference type="GO" id="GO:0005886">
    <property type="term" value="C:plasma membrane"/>
    <property type="evidence" value="ECO:0007669"/>
    <property type="project" value="UniProtKB-SubCell"/>
</dbReference>
<keyword evidence="4" id="KW-1003">Cell membrane</keyword>
<sequence length="576" mass="60327">MADRGVVSASSSPATPSARSASPVAPVAPVALTRDQARGAAAASGEGGGGGGPGNGGATSAAAPRNASASDWIAVAAGALGALLATLDISITNSALPQIQGQIGASGTEGTWISTGYLMSEIVMIPLAAWLTRVLGLRRFLMLNAVFFTLFSMMCGASSSLPEMIIGRIGQGFAGGAMIPTAQMIIRTRLPRHQMPVGMAMFGLIVLLGPLLGPVVGGWLTENANWRWCFFLNLPISAAIVTLLMLGLKREPTNLQAFFKADWLGIVGLTIGLSSLTVVLEEGQRERWFDSHLIIWLSIASAIGIGMMLVAQFTAEKPIVKLSLLGNKNYASVIYIVFTVGAGLYGVSYLLPQFLATIAGYNAQQSGNIMLLSGLPAFLMMPFLPRLISRVDIRLLVIVGLLCFFASCMLDIDLTAQSVGHDFTLSQLLRGVGQMLAMMPLNQASMAAVDAQDAGDAAGLYNMARNLGGSVGLALLGTLIDRRTDYHDAMLRETITANSPLGQEHLAANAAGFFAQTGDMVHAQLQATAQLAAEIARQASVLTFSETFYALGIALLLCVPLALLLKQPTGFSTGGH</sequence>
<dbReference type="CDD" id="cd17503">
    <property type="entry name" value="MFS_LmrB_MDR_like"/>
    <property type="match status" value="1"/>
</dbReference>
<feature type="transmembrane region" description="Helical" evidence="9">
    <location>
        <begin position="258"/>
        <end position="280"/>
    </location>
</feature>
<evidence type="ECO:0000256" key="7">
    <source>
        <dbReference type="ARBA" id="ARBA00023136"/>
    </source>
</evidence>
<feature type="compositionally biased region" description="Low complexity" evidence="8">
    <location>
        <begin position="1"/>
        <end position="31"/>
    </location>
</feature>
<dbReference type="PANTHER" id="PTHR42718">
    <property type="entry name" value="MAJOR FACILITATOR SUPERFAMILY MULTIDRUG TRANSPORTER MFSC"/>
    <property type="match status" value="1"/>
</dbReference>
<evidence type="ECO:0000256" key="1">
    <source>
        <dbReference type="ARBA" id="ARBA00004651"/>
    </source>
</evidence>
<comment type="subcellular location">
    <subcellularLocation>
        <location evidence="1">Cell membrane</location>
        <topology evidence="1">Multi-pass membrane protein</topology>
    </subcellularLocation>
</comment>
<feature type="region of interest" description="Disordered" evidence="8">
    <location>
        <begin position="1"/>
        <end position="63"/>
    </location>
</feature>
<organism evidence="11 12">
    <name type="scientific">Pandoraea bronchicola</name>
    <dbReference type="NCBI Taxonomy" id="2508287"/>
    <lineage>
        <taxon>Bacteria</taxon>
        <taxon>Pseudomonadati</taxon>
        <taxon>Pseudomonadota</taxon>
        <taxon>Betaproteobacteria</taxon>
        <taxon>Burkholderiales</taxon>
        <taxon>Burkholderiaceae</taxon>
        <taxon>Pandoraea</taxon>
    </lineage>
</organism>
<keyword evidence="12" id="KW-1185">Reference proteome</keyword>
<gene>
    <name evidence="11" type="ORF">PBR20603_02742</name>
</gene>
<name>A0A5E5BR34_9BURK</name>
<dbReference type="Proteomes" id="UP000382040">
    <property type="component" value="Unassembled WGS sequence"/>
</dbReference>
<feature type="transmembrane region" description="Helical" evidence="9">
    <location>
        <begin position="198"/>
        <end position="219"/>
    </location>
</feature>
<reference evidence="11 12" key="1">
    <citation type="submission" date="2019-08" db="EMBL/GenBank/DDBJ databases">
        <authorList>
            <person name="Peeters C."/>
        </authorList>
    </citation>
    <scope>NUCLEOTIDE SEQUENCE [LARGE SCALE GENOMIC DNA]</scope>
    <source>
        <strain evidence="11 12">LMG 20603</strain>
    </source>
</reference>
<dbReference type="SUPFAM" id="SSF103473">
    <property type="entry name" value="MFS general substrate transporter"/>
    <property type="match status" value="1"/>
</dbReference>
<dbReference type="Gene3D" id="1.20.1720.10">
    <property type="entry name" value="Multidrug resistance protein D"/>
    <property type="match status" value="1"/>
</dbReference>
<feature type="transmembrane region" description="Helical" evidence="9">
    <location>
        <begin position="332"/>
        <end position="351"/>
    </location>
</feature>
<feature type="transmembrane region" description="Helical" evidence="9">
    <location>
        <begin position="111"/>
        <end position="131"/>
    </location>
</feature>
<dbReference type="InterPro" id="IPR004638">
    <property type="entry name" value="EmrB-like"/>
</dbReference>
<keyword evidence="6 9" id="KW-1133">Transmembrane helix</keyword>
<dbReference type="PANTHER" id="PTHR42718:SF9">
    <property type="entry name" value="MAJOR FACILITATOR SUPERFAMILY MULTIDRUG TRANSPORTER MFSC"/>
    <property type="match status" value="1"/>
</dbReference>
<proteinExistence type="inferred from homology"/>
<dbReference type="InterPro" id="IPR020846">
    <property type="entry name" value="MFS_dom"/>
</dbReference>
<dbReference type="Gene3D" id="1.20.1250.20">
    <property type="entry name" value="MFS general substrate transporter like domains"/>
    <property type="match status" value="1"/>
</dbReference>
<feature type="transmembrane region" description="Helical" evidence="9">
    <location>
        <begin position="547"/>
        <end position="565"/>
    </location>
</feature>
<feature type="transmembrane region" description="Helical" evidence="9">
    <location>
        <begin position="393"/>
        <end position="412"/>
    </location>
</feature>
<evidence type="ECO:0000256" key="6">
    <source>
        <dbReference type="ARBA" id="ARBA00022989"/>
    </source>
</evidence>
<evidence type="ECO:0000256" key="3">
    <source>
        <dbReference type="ARBA" id="ARBA00022448"/>
    </source>
</evidence>
<dbReference type="InterPro" id="IPR036259">
    <property type="entry name" value="MFS_trans_sf"/>
</dbReference>
<evidence type="ECO:0000313" key="11">
    <source>
        <dbReference type="EMBL" id="VVE88781.1"/>
    </source>
</evidence>
<dbReference type="NCBIfam" id="TIGR00711">
    <property type="entry name" value="efflux_EmrB"/>
    <property type="match status" value="1"/>
</dbReference>
<keyword evidence="5 9" id="KW-0812">Transmembrane</keyword>
<evidence type="ECO:0000256" key="4">
    <source>
        <dbReference type="ARBA" id="ARBA00022475"/>
    </source>
</evidence>
<dbReference type="PROSITE" id="PS50850">
    <property type="entry name" value="MFS"/>
    <property type="match status" value="1"/>
</dbReference>
<feature type="domain" description="Major facilitator superfamily (MFS) profile" evidence="10">
    <location>
        <begin position="74"/>
        <end position="570"/>
    </location>
</feature>
<keyword evidence="3" id="KW-0813">Transport</keyword>
<comment type="similarity">
    <text evidence="2">Belongs to the major facilitator superfamily. EmrB family.</text>
</comment>
<dbReference type="InterPro" id="IPR011701">
    <property type="entry name" value="MFS"/>
</dbReference>
<evidence type="ECO:0000256" key="8">
    <source>
        <dbReference type="SAM" id="MobiDB-lite"/>
    </source>
</evidence>
<accession>A0A5E5BR34</accession>